<organism evidence="2 3">
    <name type="scientific">Treponema bryantii</name>
    <dbReference type="NCBI Taxonomy" id="163"/>
    <lineage>
        <taxon>Bacteria</taxon>
        <taxon>Pseudomonadati</taxon>
        <taxon>Spirochaetota</taxon>
        <taxon>Spirochaetia</taxon>
        <taxon>Spirochaetales</taxon>
        <taxon>Treponemataceae</taxon>
        <taxon>Treponema</taxon>
    </lineage>
</organism>
<evidence type="ECO:0000313" key="3">
    <source>
        <dbReference type="Proteomes" id="UP000182360"/>
    </source>
</evidence>
<dbReference type="AlphaFoldDB" id="A0A1H9EXH1"/>
<name>A0A1H9EXH1_9SPIR</name>
<dbReference type="RefSeq" id="WP_074642609.1">
    <property type="nucleotide sequence ID" value="NZ_FOFU01000003.1"/>
</dbReference>
<keyword evidence="1" id="KW-0732">Signal</keyword>
<gene>
    <name evidence="2" type="ORF">SAMN04487977_103315</name>
</gene>
<dbReference type="STRING" id="163.SAMN04487775_11226"/>
<proteinExistence type="predicted"/>
<sequence>MKKLLCLITAICLVVPFFADYNRLGIPDSSEIRKGLEERWFTAPLSEVRANQPEIRANNNGQKFQIRLEESETTFNVFVSPRALIKVNVYSDKGMYTEEQELYPGDVAGSWVLIRDKRTGKPLRIRYYFVKNSEVFIQFTPQGKIALADLVIFGNYAARGVPTGMSFEKFYTASFEDVMTITETKLPWNYVLVDPQVYHSMKQMCAVIHEKLPEIYYVQDAMYDENHELVHISNGKKFEKAEMTDFPKEKLLLSSAGFVKWIADGLVEPISGGVLKREPLIKETVSVKDNGRQGVLSQKYDLFFALNWVRNLASAVVSVYSGKTYMFNQSGVDVKLNPFASSITEKGVANTVTFVENSGHTVAVLNSLLYVLAATEPGTLYLGAIRGTDRTVSPEIMAFNECVAFFPYFQDDGGFACTVFMNGREMTLENFCYYYADDFVYLTRVKSSERFFPQ</sequence>
<dbReference type="OrthoDB" id="354488at2"/>
<evidence type="ECO:0000313" key="2">
    <source>
        <dbReference type="EMBL" id="SEQ30297.1"/>
    </source>
</evidence>
<dbReference type="EMBL" id="FOFU01000003">
    <property type="protein sequence ID" value="SEQ30297.1"/>
    <property type="molecule type" value="Genomic_DNA"/>
</dbReference>
<evidence type="ECO:0000256" key="1">
    <source>
        <dbReference type="SAM" id="SignalP"/>
    </source>
</evidence>
<keyword evidence="3" id="KW-1185">Reference proteome</keyword>
<feature type="chain" id="PRO_5010231258" evidence="1">
    <location>
        <begin position="20"/>
        <end position="454"/>
    </location>
</feature>
<feature type="signal peptide" evidence="1">
    <location>
        <begin position="1"/>
        <end position="19"/>
    </location>
</feature>
<accession>A0A1H9EXH1</accession>
<reference evidence="2 3" key="1">
    <citation type="submission" date="2016-10" db="EMBL/GenBank/DDBJ databases">
        <authorList>
            <person name="de Groot N.N."/>
        </authorList>
    </citation>
    <scope>NUCLEOTIDE SEQUENCE [LARGE SCALE GENOMIC DNA]</scope>
    <source>
        <strain evidence="2 3">B25</strain>
    </source>
</reference>
<dbReference type="Proteomes" id="UP000182360">
    <property type="component" value="Unassembled WGS sequence"/>
</dbReference>
<protein>
    <submittedName>
        <fullName evidence="2">Uncharacterized protein</fullName>
    </submittedName>
</protein>